<gene>
    <name evidence="1" type="primary">RE2_292</name>
    <name evidence="1" type="ORF">CK203_114673</name>
</gene>
<name>A0A438FE95_VITVI</name>
<proteinExistence type="predicted"/>
<sequence length="682" mass="75695">MQLKEELTLIQRGNRPISDYLHAVKSLADEIAIIDHPISDDDLTLYVLNGLGSDFREIAAPIRAREKSLAFEELHDLLVGHEHYLRRLETATQQLVATANYTTRKSGSSEVNNAAIASRIGLSVSLGKLQPEVEIMMVDVPMLKPSEITANSATTSTMKEQKWLLDSTASHNITGDLQNLSIHSEYDSTDEVVLGDGSVIPFVHSSDSAPSHVLSADVSAASPSPPGNPPLSSPNFPLIDVLRNSSSHSDVLISHDLVLPSSLHPTHTHTVADLTLSQSHSIPPSCVQTENSRLHKMTTRSMNNIFKPKQLHLVSKHPIPLAIEPTCVTQAVNHPQWRDAMSIELTALMKHGTWDLVPTPQTVHPWAAPRAWYTALRTALFQLGFKNSKADSSLFIYTHGPIICYFLVYVDDLLLSGSRGYSYSCWPVLVTTSIHRDLLSTTNMLGAKDVSTPLSTTASLKLFDGIVPVDSTDFRRVIGSLQYLSLTRPDISFAVNKLSQFMHKPTTAHWTATKRLLRYLKQTIFHGNVDDRTSTSAYISFLGTNPISWSSKKQRAVARSSTEAEYRALANAASETVWLNSLLHELGFPLKIDLHFVRELVQNGTLHVRHVHTQDQLADLLTKPLSRQWTELLRTKIGLADGSSILRGVLRKIAKIKIKSNLHDFSLQSSHLNKVFDLFLFM</sequence>
<dbReference type="EMBL" id="QGNW01000962">
    <property type="protein sequence ID" value="RVW58309.1"/>
    <property type="molecule type" value="Genomic_DNA"/>
</dbReference>
<dbReference type="PANTHER" id="PTHR11439">
    <property type="entry name" value="GAG-POL-RELATED RETROTRANSPOSON"/>
    <property type="match status" value="1"/>
</dbReference>
<evidence type="ECO:0000313" key="2">
    <source>
        <dbReference type="Proteomes" id="UP000288805"/>
    </source>
</evidence>
<evidence type="ECO:0000313" key="1">
    <source>
        <dbReference type="EMBL" id="RVW58309.1"/>
    </source>
</evidence>
<dbReference type="PANTHER" id="PTHR11439:SF489">
    <property type="entry name" value="RNA-DIRECTED DNA POLYMERASE"/>
    <property type="match status" value="1"/>
</dbReference>
<comment type="caution">
    <text evidence="1">The sequence shown here is derived from an EMBL/GenBank/DDBJ whole genome shotgun (WGS) entry which is preliminary data.</text>
</comment>
<dbReference type="SUPFAM" id="SSF56672">
    <property type="entry name" value="DNA/RNA polymerases"/>
    <property type="match status" value="1"/>
</dbReference>
<reference evidence="1 2" key="1">
    <citation type="journal article" date="2018" name="PLoS Genet.">
        <title>Population sequencing reveals clonal diversity and ancestral inbreeding in the grapevine cultivar Chardonnay.</title>
        <authorList>
            <person name="Roach M.J."/>
            <person name="Johnson D.L."/>
            <person name="Bohlmann J."/>
            <person name="van Vuuren H.J."/>
            <person name="Jones S.J."/>
            <person name="Pretorius I.S."/>
            <person name="Schmidt S.A."/>
            <person name="Borneman A.R."/>
        </authorList>
    </citation>
    <scope>NUCLEOTIDE SEQUENCE [LARGE SCALE GENOMIC DNA]</scope>
    <source>
        <strain evidence="2">cv. Chardonnay</strain>
        <tissue evidence="1">Leaf</tissue>
    </source>
</reference>
<dbReference type="Proteomes" id="UP000288805">
    <property type="component" value="Unassembled WGS sequence"/>
</dbReference>
<dbReference type="InterPro" id="IPR043502">
    <property type="entry name" value="DNA/RNA_pol_sf"/>
</dbReference>
<accession>A0A438FE95</accession>
<dbReference type="CDD" id="cd09272">
    <property type="entry name" value="RNase_HI_RT_Ty1"/>
    <property type="match status" value="1"/>
</dbReference>
<organism evidence="1 2">
    <name type="scientific">Vitis vinifera</name>
    <name type="common">Grape</name>
    <dbReference type="NCBI Taxonomy" id="29760"/>
    <lineage>
        <taxon>Eukaryota</taxon>
        <taxon>Viridiplantae</taxon>
        <taxon>Streptophyta</taxon>
        <taxon>Embryophyta</taxon>
        <taxon>Tracheophyta</taxon>
        <taxon>Spermatophyta</taxon>
        <taxon>Magnoliopsida</taxon>
        <taxon>eudicotyledons</taxon>
        <taxon>Gunneridae</taxon>
        <taxon>Pentapetalae</taxon>
        <taxon>rosids</taxon>
        <taxon>Vitales</taxon>
        <taxon>Vitaceae</taxon>
        <taxon>Viteae</taxon>
        <taxon>Vitis</taxon>
    </lineage>
</organism>
<dbReference type="AlphaFoldDB" id="A0A438FE95"/>
<protein>
    <submittedName>
        <fullName evidence="1">Retrovirus-related Pol polyprotein from transposon RE2</fullName>
    </submittedName>
</protein>